<evidence type="ECO:0000256" key="3">
    <source>
        <dbReference type="ARBA" id="ARBA00022603"/>
    </source>
</evidence>
<evidence type="ECO:0000256" key="6">
    <source>
        <dbReference type="ARBA" id="ARBA00023204"/>
    </source>
</evidence>
<reference evidence="11 12" key="1">
    <citation type="submission" date="2022-06" db="EMBL/GenBank/DDBJ databases">
        <title>A taxonomic note on the genus Prevotella: Description of four novel genera and emended description of the genera Hallella and Xylanibacter.</title>
        <authorList>
            <person name="Hitch T.C.A."/>
        </authorList>
    </citation>
    <scope>NUCLEOTIDE SEQUENCE [LARGE SCALE GENOMIC DNA]</scope>
    <source>
        <strain evidence="11 12">DSM 100619</strain>
    </source>
</reference>
<keyword evidence="3 8" id="KW-0489">Methyltransferase</keyword>
<evidence type="ECO:0000256" key="2">
    <source>
        <dbReference type="ARBA" id="ARBA00022490"/>
    </source>
</evidence>
<dbReference type="InterPro" id="IPR023546">
    <property type="entry name" value="MGMT"/>
</dbReference>
<dbReference type="PANTHER" id="PTHR10815:SF13">
    <property type="entry name" value="METHYLATED-DNA--PROTEIN-CYSTEINE METHYLTRANSFERASE"/>
    <property type="match status" value="1"/>
</dbReference>
<dbReference type="SUPFAM" id="SSF53155">
    <property type="entry name" value="Methylated DNA-protein cysteine methyltransferase domain"/>
    <property type="match status" value="1"/>
</dbReference>
<dbReference type="Pfam" id="PF02870">
    <property type="entry name" value="Methyltransf_1N"/>
    <property type="match status" value="1"/>
</dbReference>
<keyword evidence="5 8" id="KW-0227">DNA damage</keyword>
<comment type="miscellaneous">
    <text evidence="8">This enzyme catalyzes only one turnover and therefore is not strictly catalytic. According to one definition, an enzyme is a biocatalyst that acts repeatedly and over many reaction cycles.</text>
</comment>
<dbReference type="InterPro" id="IPR001497">
    <property type="entry name" value="MethylDNA_cys_MeTrfase_AS"/>
</dbReference>
<evidence type="ECO:0000256" key="8">
    <source>
        <dbReference type="HAMAP-Rule" id="MF_00772"/>
    </source>
</evidence>
<name>A0ABT1BYC9_9BACT</name>
<feature type="active site" description="Nucleophile; methyl group acceptor" evidence="8">
    <location>
        <position position="138"/>
    </location>
</feature>
<dbReference type="PANTHER" id="PTHR10815">
    <property type="entry name" value="METHYLATED-DNA--PROTEIN-CYSTEINE METHYLTRANSFERASE"/>
    <property type="match status" value="1"/>
</dbReference>
<dbReference type="HAMAP" id="MF_00772">
    <property type="entry name" value="OGT"/>
    <property type="match status" value="1"/>
</dbReference>
<dbReference type="InterPro" id="IPR036631">
    <property type="entry name" value="MGMT_N_sf"/>
</dbReference>
<feature type="domain" description="Methylated-DNA-[protein]-cysteine S-methyltransferase DNA binding" evidence="9">
    <location>
        <begin position="86"/>
        <end position="166"/>
    </location>
</feature>
<accession>A0ABT1BYC9</accession>
<comment type="caution">
    <text evidence="11">The sequence shown here is derived from an EMBL/GenBank/DDBJ whole genome shotgun (WGS) entry which is preliminary data.</text>
</comment>
<dbReference type="Pfam" id="PF01035">
    <property type="entry name" value="DNA_binding_1"/>
    <property type="match status" value="1"/>
</dbReference>
<dbReference type="EMBL" id="JAMXLY010000038">
    <property type="protein sequence ID" value="MCO6026091.1"/>
    <property type="molecule type" value="Genomic_DNA"/>
</dbReference>
<sequence>MLLFDHHSCPSGQATRIYDSPIGPLWITADGKGVTDLHFSGPEVTDDCPSQLAQSILDKTAHELDDYFAGKRAVFDVPLHILKGTPFQLKIWQVLLDDIGYGETVSYAQEATLAGHPRACRAAANANHANPIAIIIPCHRVIAAGGKIGGYGAGIDKKRFLLDLESGGKSSSFMTP</sequence>
<keyword evidence="4 8" id="KW-0808">Transferase</keyword>
<comment type="subcellular location">
    <subcellularLocation>
        <location evidence="8">Cytoplasm</location>
    </subcellularLocation>
</comment>
<dbReference type="InterPro" id="IPR036217">
    <property type="entry name" value="MethylDNA_cys_MeTrfase_DNAb"/>
</dbReference>
<gene>
    <name evidence="11" type="ORF">NG821_09610</name>
</gene>
<organism evidence="11 12">
    <name type="scientific">Segatella cerevisiae</name>
    <dbReference type="NCBI Taxonomy" id="2053716"/>
    <lineage>
        <taxon>Bacteria</taxon>
        <taxon>Pseudomonadati</taxon>
        <taxon>Bacteroidota</taxon>
        <taxon>Bacteroidia</taxon>
        <taxon>Bacteroidales</taxon>
        <taxon>Prevotellaceae</taxon>
        <taxon>Segatella</taxon>
    </lineage>
</organism>
<dbReference type="RefSeq" id="WP_252761448.1">
    <property type="nucleotide sequence ID" value="NZ_JAMXLY010000038.1"/>
</dbReference>
<dbReference type="NCBIfam" id="TIGR00589">
    <property type="entry name" value="ogt"/>
    <property type="match status" value="1"/>
</dbReference>
<dbReference type="Gene3D" id="3.30.160.70">
    <property type="entry name" value="Methylated DNA-protein cysteine methyltransferase domain"/>
    <property type="match status" value="1"/>
</dbReference>
<keyword evidence="6 8" id="KW-0234">DNA repair</keyword>
<dbReference type="InterPro" id="IPR036388">
    <property type="entry name" value="WH-like_DNA-bd_sf"/>
</dbReference>
<dbReference type="SUPFAM" id="SSF46767">
    <property type="entry name" value="Methylated DNA-protein cysteine methyltransferase, C-terminal domain"/>
    <property type="match status" value="1"/>
</dbReference>
<comment type="catalytic activity">
    <reaction evidence="1 8">
        <text>a 4-O-methyl-thymidine in DNA + L-cysteinyl-[protein] = a thymidine in DNA + S-methyl-L-cysteinyl-[protein]</text>
        <dbReference type="Rhea" id="RHEA:53428"/>
        <dbReference type="Rhea" id="RHEA-COMP:10131"/>
        <dbReference type="Rhea" id="RHEA-COMP:10132"/>
        <dbReference type="Rhea" id="RHEA-COMP:13555"/>
        <dbReference type="Rhea" id="RHEA-COMP:13556"/>
        <dbReference type="ChEBI" id="CHEBI:29950"/>
        <dbReference type="ChEBI" id="CHEBI:82612"/>
        <dbReference type="ChEBI" id="CHEBI:137386"/>
        <dbReference type="ChEBI" id="CHEBI:137387"/>
        <dbReference type="EC" id="2.1.1.63"/>
    </reaction>
</comment>
<dbReference type="Proteomes" id="UP001204015">
    <property type="component" value="Unassembled WGS sequence"/>
</dbReference>
<keyword evidence="12" id="KW-1185">Reference proteome</keyword>
<dbReference type="PROSITE" id="PS00374">
    <property type="entry name" value="MGMT"/>
    <property type="match status" value="1"/>
</dbReference>
<evidence type="ECO:0000256" key="7">
    <source>
        <dbReference type="ARBA" id="ARBA00049348"/>
    </source>
</evidence>
<dbReference type="CDD" id="cd06445">
    <property type="entry name" value="ATase"/>
    <property type="match status" value="1"/>
</dbReference>
<comment type="function">
    <text evidence="8">Involved in the cellular defense against the biological effects of O6-methylguanine (O6-MeG) and O4-methylthymine (O4-MeT) in DNA. Repairs the methylated nucleobase in DNA by stoichiometrically transferring the methyl group to a cysteine residue in the enzyme. This is a suicide reaction: the enzyme is irreversibly inactivated.</text>
</comment>
<dbReference type="InterPro" id="IPR014048">
    <property type="entry name" value="MethylDNA_cys_MeTrfase_DNA-bd"/>
</dbReference>
<evidence type="ECO:0000313" key="11">
    <source>
        <dbReference type="EMBL" id="MCO6026091.1"/>
    </source>
</evidence>
<protein>
    <recommendedName>
        <fullName evidence="8">Methylated-DNA--protein-cysteine methyltransferase</fullName>
        <ecNumber evidence="8">2.1.1.63</ecNumber>
    </recommendedName>
    <alternativeName>
        <fullName evidence="8">6-O-methylguanine-DNA methyltransferase</fullName>
        <shortName evidence="8">MGMT</shortName>
    </alternativeName>
    <alternativeName>
        <fullName evidence="8">O-6-methylguanine-DNA-alkyltransferase</fullName>
    </alternativeName>
</protein>
<feature type="domain" description="Methylguanine DNA methyltransferase ribonuclease-like" evidence="10">
    <location>
        <begin position="17"/>
        <end position="80"/>
    </location>
</feature>
<evidence type="ECO:0000256" key="5">
    <source>
        <dbReference type="ARBA" id="ARBA00022763"/>
    </source>
</evidence>
<evidence type="ECO:0000313" key="12">
    <source>
        <dbReference type="Proteomes" id="UP001204015"/>
    </source>
</evidence>
<comment type="catalytic activity">
    <reaction evidence="7 8">
        <text>a 6-O-methyl-2'-deoxyguanosine in DNA + L-cysteinyl-[protein] = S-methyl-L-cysteinyl-[protein] + a 2'-deoxyguanosine in DNA</text>
        <dbReference type="Rhea" id="RHEA:24000"/>
        <dbReference type="Rhea" id="RHEA-COMP:10131"/>
        <dbReference type="Rhea" id="RHEA-COMP:10132"/>
        <dbReference type="Rhea" id="RHEA-COMP:11367"/>
        <dbReference type="Rhea" id="RHEA-COMP:11368"/>
        <dbReference type="ChEBI" id="CHEBI:29950"/>
        <dbReference type="ChEBI" id="CHEBI:82612"/>
        <dbReference type="ChEBI" id="CHEBI:85445"/>
        <dbReference type="ChEBI" id="CHEBI:85448"/>
        <dbReference type="EC" id="2.1.1.63"/>
    </reaction>
</comment>
<dbReference type="InterPro" id="IPR008332">
    <property type="entry name" value="MethylG_MeTrfase_N"/>
</dbReference>
<evidence type="ECO:0000259" key="10">
    <source>
        <dbReference type="Pfam" id="PF02870"/>
    </source>
</evidence>
<dbReference type="Gene3D" id="1.10.10.10">
    <property type="entry name" value="Winged helix-like DNA-binding domain superfamily/Winged helix DNA-binding domain"/>
    <property type="match status" value="1"/>
</dbReference>
<proteinExistence type="inferred from homology"/>
<evidence type="ECO:0000259" key="9">
    <source>
        <dbReference type="Pfam" id="PF01035"/>
    </source>
</evidence>
<dbReference type="EC" id="2.1.1.63" evidence="8"/>
<evidence type="ECO:0000256" key="1">
    <source>
        <dbReference type="ARBA" id="ARBA00001286"/>
    </source>
</evidence>
<keyword evidence="2 8" id="KW-0963">Cytoplasm</keyword>
<evidence type="ECO:0000256" key="4">
    <source>
        <dbReference type="ARBA" id="ARBA00022679"/>
    </source>
</evidence>
<comment type="similarity">
    <text evidence="8">Belongs to the MGMT family.</text>
</comment>